<evidence type="ECO:0000256" key="8">
    <source>
        <dbReference type="ARBA" id="ARBA00023012"/>
    </source>
</evidence>
<gene>
    <name evidence="12" type="ORF">QF034_006069</name>
</gene>
<dbReference type="Pfam" id="PF07730">
    <property type="entry name" value="HisKA_3"/>
    <property type="match status" value="1"/>
</dbReference>
<dbReference type="InterPro" id="IPR011712">
    <property type="entry name" value="Sig_transdc_His_kin_sub3_dim/P"/>
</dbReference>
<reference evidence="12 13" key="1">
    <citation type="submission" date="2023-07" db="EMBL/GenBank/DDBJ databases">
        <title>Comparative genomics of wheat-associated soil bacteria to identify genetic determinants of phenazine resistance.</title>
        <authorList>
            <person name="Mouncey N."/>
        </authorList>
    </citation>
    <scope>NUCLEOTIDE SEQUENCE [LARGE SCALE GENOMIC DNA]</scope>
    <source>
        <strain evidence="12 13">B3I12</strain>
    </source>
</reference>
<keyword evidence="4" id="KW-0808">Transferase</keyword>
<dbReference type="InterPro" id="IPR003594">
    <property type="entry name" value="HATPase_dom"/>
</dbReference>
<proteinExistence type="predicted"/>
<name>A0ABU0QWS0_9ACTN</name>
<dbReference type="SMART" id="SM00387">
    <property type="entry name" value="HATPase_c"/>
    <property type="match status" value="1"/>
</dbReference>
<feature type="compositionally biased region" description="Low complexity" evidence="9">
    <location>
        <begin position="389"/>
        <end position="400"/>
    </location>
</feature>
<dbReference type="SUPFAM" id="SSF55874">
    <property type="entry name" value="ATPase domain of HSP90 chaperone/DNA topoisomerase II/histidine kinase"/>
    <property type="match status" value="1"/>
</dbReference>
<protein>
    <recommendedName>
        <fullName evidence="2">histidine kinase</fullName>
        <ecNumber evidence="2">2.7.13.3</ecNumber>
    </recommendedName>
</protein>
<dbReference type="Gene3D" id="1.20.5.1930">
    <property type="match status" value="1"/>
</dbReference>
<keyword evidence="13" id="KW-1185">Reference proteome</keyword>
<dbReference type="PANTHER" id="PTHR24421:SF10">
    <property type="entry name" value="NITRATE_NITRITE SENSOR PROTEIN NARQ"/>
    <property type="match status" value="1"/>
</dbReference>
<comment type="caution">
    <text evidence="12">The sequence shown here is derived from an EMBL/GenBank/DDBJ whole genome shotgun (WGS) entry which is preliminary data.</text>
</comment>
<dbReference type="Gene3D" id="3.30.565.10">
    <property type="entry name" value="Histidine kinase-like ATPase, C-terminal domain"/>
    <property type="match status" value="1"/>
</dbReference>
<evidence type="ECO:0000313" key="12">
    <source>
        <dbReference type="EMBL" id="MDQ0751838.1"/>
    </source>
</evidence>
<dbReference type="InterPro" id="IPR050482">
    <property type="entry name" value="Sensor_HK_TwoCompSys"/>
</dbReference>
<evidence type="ECO:0000313" key="13">
    <source>
        <dbReference type="Proteomes" id="UP001232755"/>
    </source>
</evidence>
<keyword evidence="3" id="KW-0597">Phosphoprotein</keyword>
<evidence type="ECO:0000256" key="6">
    <source>
        <dbReference type="ARBA" id="ARBA00022777"/>
    </source>
</evidence>
<dbReference type="EMBL" id="JAUSYP010000001">
    <property type="protein sequence ID" value="MDQ0751838.1"/>
    <property type="molecule type" value="Genomic_DNA"/>
</dbReference>
<evidence type="ECO:0000256" key="10">
    <source>
        <dbReference type="SAM" id="Phobius"/>
    </source>
</evidence>
<feature type="transmembrane region" description="Helical" evidence="10">
    <location>
        <begin position="12"/>
        <end position="29"/>
    </location>
</feature>
<feature type="transmembrane region" description="Helical" evidence="10">
    <location>
        <begin position="60"/>
        <end position="81"/>
    </location>
</feature>
<evidence type="ECO:0000256" key="3">
    <source>
        <dbReference type="ARBA" id="ARBA00022553"/>
    </source>
</evidence>
<comment type="catalytic activity">
    <reaction evidence="1">
        <text>ATP + protein L-histidine = ADP + protein N-phospho-L-histidine.</text>
        <dbReference type="EC" id="2.7.13.3"/>
    </reaction>
</comment>
<sequence>MNRAEKAHPQVSRWGVPALCAAFGLPSLLDAADGPGVPAVLALIAGLTVPLLWRKQHPMTVYAITTATAVAALPLGILTAADAGRLVALLNVGRRGTARQLVVALALGLAQGIAAYVVYSDDGQFDHFLQAPALILIMLLDVVAIAGLGVISRLVNSYITALQDRAVRLEVERDQRARLAAAAERARIAREMHDILGHTLSVVVGLANGAAGLTENEPRRGADTLRLIADSGRGALGDLRRLLTVIHDEPGTAPLAPQPGLADLDALLERVRAAGPSVTLHTEGDLEGLATGLQLVVYRIVQEALTNTLKHAAPDPTIQVAVCADHMLVHVTIEDTGPHRARHGVDRNDGAGQGLVGMRQRAALYQGSITAGPNTRGGWTVRAVLTPTAAPATPSTSRPASRPHRHQDDPHGQRLTLPAPAQTTGNRPS</sequence>
<keyword evidence="6 12" id="KW-0418">Kinase</keyword>
<feature type="region of interest" description="Disordered" evidence="9">
    <location>
        <begin position="389"/>
        <end position="429"/>
    </location>
</feature>
<evidence type="ECO:0000256" key="9">
    <source>
        <dbReference type="SAM" id="MobiDB-lite"/>
    </source>
</evidence>
<feature type="transmembrane region" description="Helical" evidence="10">
    <location>
        <begin position="101"/>
        <end position="119"/>
    </location>
</feature>
<evidence type="ECO:0000256" key="5">
    <source>
        <dbReference type="ARBA" id="ARBA00022741"/>
    </source>
</evidence>
<feature type="transmembrane region" description="Helical" evidence="10">
    <location>
        <begin position="35"/>
        <end position="53"/>
    </location>
</feature>
<keyword evidence="10" id="KW-0812">Transmembrane</keyword>
<dbReference type="RefSeq" id="WP_307177912.1">
    <property type="nucleotide sequence ID" value="NZ_JAUSYP010000001.1"/>
</dbReference>
<dbReference type="Pfam" id="PF23539">
    <property type="entry name" value="DUF7134"/>
    <property type="match status" value="1"/>
</dbReference>
<dbReference type="PANTHER" id="PTHR24421">
    <property type="entry name" value="NITRATE/NITRITE SENSOR PROTEIN NARX-RELATED"/>
    <property type="match status" value="1"/>
</dbReference>
<accession>A0ABU0QWS0</accession>
<dbReference type="CDD" id="cd16917">
    <property type="entry name" value="HATPase_UhpB-NarQ-NarX-like"/>
    <property type="match status" value="1"/>
</dbReference>
<keyword evidence="10" id="KW-0472">Membrane</keyword>
<evidence type="ECO:0000256" key="1">
    <source>
        <dbReference type="ARBA" id="ARBA00000085"/>
    </source>
</evidence>
<feature type="transmembrane region" description="Helical" evidence="10">
    <location>
        <begin position="131"/>
        <end position="151"/>
    </location>
</feature>
<dbReference type="InterPro" id="IPR055558">
    <property type="entry name" value="DUF7134"/>
</dbReference>
<dbReference type="GO" id="GO:0016301">
    <property type="term" value="F:kinase activity"/>
    <property type="evidence" value="ECO:0007669"/>
    <property type="project" value="UniProtKB-KW"/>
</dbReference>
<keyword evidence="5" id="KW-0547">Nucleotide-binding</keyword>
<dbReference type="InterPro" id="IPR036890">
    <property type="entry name" value="HATPase_C_sf"/>
</dbReference>
<dbReference type="Pfam" id="PF02518">
    <property type="entry name" value="HATPase_c"/>
    <property type="match status" value="1"/>
</dbReference>
<dbReference type="EC" id="2.7.13.3" evidence="2"/>
<evidence type="ECO:0000256" key="7">
    <source>
        <dbReference type="ARBA" id="ARBA00022840"/>
    </source>
</evidence>
<feature type="domain" description="Histidine kinase/HSP90-like ATPase" evidence="11">
    <location>
        <begin position="292"/>
        <end position="391"/>
    </location>
</feature>
<keyword evidence="8" id="KW-0902">Two-component regulatory system</keyword>
<keyword evidence="10" id="KW-1133">Transmembrane helix</keyword>
<dbReference type="Proteomes" id="UP001232755">
    <property type="component" value="Unassembled WGS sequence"/>
</dbReference>
<evidence type="ECO:0000256" key="2">
    <source>
        <dbReference type="ARBA" id="ARBA00012438"/>
    </source>
</evidence>
<keyword evidence="7" id="KW-0067">ATP-binding</keyword>
<organism evidence="12 13">
    <name type="scientific">Streptomyces africanus</name>
    <dbReference type="NCBI Taxonomy" id="231024"/>
    <lineage>
        <taxon>Bacteria</taxon>
        <taxon>Bacillati</taxon>
        <taxon>Actinomycetota</taxon>
        <taxon>Actinomycetes</taxon>
        <taxon>Kitasatosporales</taxon>
        <taxon>Streptomycetaceae</taxon>
        <taxon>Streptomyces</taxon>
    </lineage>
</organism>
<evidence type="ECO:0000259" key="11">
    <source>
        <dbReference type="SMART" id="SM00387"/>
    </source>
</evidence>
<evidence type="ECO:0000256" key="4">
    <source>
        <dbReference type="ARBA" id="ARBA00022679"/>
    </source>
</evidence>